<dbReference type="Proteomes" id="UP000194127">
    <property type="component" value="Unassembled WGS sequence"/>
</dbReference>
<dbReference type="EMBL" id="KZ110595">
    <property type="protein sequence ID" value="OSX63321.1"/>
    <property type="molecule type" value="Genomic_DNA"/>
</dbReference>
<dbReference type="RefSeq" id="XP_024340115.1">
    <property type="nucleotide sequence ID" value="XM_024485116.1"/>
</dbReference>
<name>A0A1X6N3V2_9APHY</name>
<dbReference type="AlphaFoldDB" id="A0A1X6N3V2"/>
<accession>A0A1X6N3V2</accession>
<protein>
    <recommendedName>
        <fullName evidence="3">F-box domain-containing protein</fullName>
    </recommendedName>
</protein>
<keyword evidence="2" id="KW-1185">Reference proteome</keyword>
<dbReference type="SUPFAM" id="SSF81383">
    <property type="entry name" value="F-box domain"/>
    <property type="match status" value="1"/>
</dbReference>
<evidence type="ECO:0000313" key="1">
    <source>
        <dbReference type="EMBL" id="OSX63321.1"/>
    </source>
</evidence>
<dbReference type="OrthoDB" id="4501663at2759"/>
<organism evidence="1 2">
    <name type="scientific">Postia placenta MAD-698-R-SB12</name>
    <dbReference type="NCBI Taxonomy" id="670580"/>
    <lineage>
        <taxon>Eukaryota</taxon>
        <taxon>Fungi</taxon>
        <taxon>Dikarya</taxon>
        <taxon>Basidiomycota</taxon>
        <taxon>Agaricomycotina</taxon>
        <taxon>Agaricomycetes</taxon>
        <taxon>Polyporales</taxon>
        <taxon>Adustoporiaceae</taxon>
        <taxon>Rhodonia</taxon>
    </lineage>
</organism>
<gene>
    <name evidence="1" type="ORF">POSPLADRAFT_1140002</name>
</gene>
<dbReference type="GeneID" id="36330065"/>
<reference evidence="1 2" key="1">
    <citation type="submission" date="2017-04" db="EMBL/GenBank/DDBJ databases">
        <title>Genome Sequence of the Model Brown-Rot Fungus Postia placenta SB12.</title>
        <authorList>
            <consortium name="DOE Joint Genome Institute"/>
            <person name="Gaskell J."/>
            <person name="Kersten P."/>
            <person name="Larrondo L.F."/>
            <person name="Canessa P."/>
            <person name="Martinez D."/>
            <person name="Hibbett D."/>
            <person name="Schmoll M."/>
            <person name="Kubicek C.P."/>
            <person name="Martinez A.T."/>
            <person name="Yadav J."/>
            <person name="Master E."/>
            <person name="Magnuson J.K."/>
            <person name="James T."/>
            <person name="Yaver D."/>
            <person name="Berka R."/>
            <person name="Labutti K."/>
            <person name="Lipzen A."/>
            <person name="Aerts A."/>
            <person name="Barry K."/>
            <person name="Henrissat B."/>
            <person name="Blanchette R."/>
            <person name="Grigoriev I."/>
            <person name="Cullen D."/>
        </authorList>
    </citation>
    <scope>NUCLEOTIDE SEQUENCE [LARGE SCALE GENOMIC DNA]</scope>
    <source>
        <strain evidence="1 2">MAD-698-R-SB12</strain>
    </source>
</reference>
<proteinExistence type="predicted"/>
<evidence type="ECO:0008006" key="3">
    <source>
        <dbReference type="Google" id="ProtNLM"/>
    </source>
</evidence>
<dbReference type="InterPro" id="IPR036047">
    <property type="entry name" value="F-box-like_dom_sf"/>
</dbReference>
<sequence length="349" mass="38511">MSSSSSSPKRSTDGPALPVEIWDIVLDCFVGARHHQLLKISLVCRHWRNRCSPYLVRHIVFNIEATCSASIGQDVHVRDVVIEHGDWRTGDFHPDVFYHLHTLLKKIPSLRVISHLRTPEGPAIEYLRIDFIIDVHLSNGAVVSEGPECKGCALHPMPTRPLTGPGVLDDIMASLKTVSVMCWIVPHGTFEICVPRSTTLNLIRNESGDYIDGPELGFCDTPLLFALLVIAAAIPKTLPERAGDHYPAAISVNSHICVFVPCAIGDRPFRAHLRLLSPDLVPPSPLPSLTVTSMPFASTLRPQCSIAFLISAQSARPWVTCPPEIRVVGLPTAFREVQEDYRETNGHLI</sequence>
<evidence type="ECO:0000313" key="2">
    <source>
        <dbReference type="Proteomes" id="UP000194127"/>
    </source>
</evidence>